<name>A0A067PYC5_9AGAM</name>
<reference evidence="5" key="1">
    <citation type="journal article" date="2014" name="Proc. Natl. Acad. Sci. U.S.A.">
        <title>Extensive sampling of basidiomycete genomes demonstrates inadequacy of the white-rot/brown-rot paradigm for wood decay fungi.</title>
        <authorList>
            <person name="Riley R."/>
            <person name="Salamov A.A."/>
            <person name="Brown D.W."/>
            <person name="Nagy L.G."/>
            <person name="Floudas D."/>
            <person name="Held B.W."/>
            <person name="Levasseur A."/>
            <person name="Lombard V."/>
            <person name="Morin E."/>
            <person name="Otillar R."/>
            <person name="Lindquist E.A."/>
            <person name="Sun H."/>
            <person name="LaButti K.M."/>
            <person name="Schmutz J."/>
            <person name="Jabbour D."/>
            <person name="Luo H."/>
            <person name="Baker S.E."/>
            <person name="Pisabarro A.G."/>
            <person name="Walton J.D."/>
            <person name="Blanchette R.A."/>
            <person name="Henrissat B."/>
            <person name="Martin F."/>
            <person name="Cullen D."/>
            <person name="Hibbett D.S."/>
            <person name="Grigoriev I.V."/>
        </authorList>
    </citation>
    <scope>NUCLEOTIDE SEQUENCE [LARGE SCALE GENOMIC DNA]</scope>
    <source>
        <strain evidence="5">MUCL 33604</strain>
    </source>
</reference>
<keyword evidence="1" id="KW-0507">mRNA processing</keyword>
<dbReference type="Pfam" id="PF14223">
    <property type="entry name" value="Retrotran_gag_2"/>
    <property type="match status" value="1"/>
</dbReference>
<gene>
    <name evidence="4" type="ORF">JAAARDRAFT_48207</name>
</gene>
<dbReference type="GO" id="GO:0003676">
    <property type="term" value="F:nucleic acid binding"/>
    <property type="evidence" value="ECO:0007669"/>
    <property type="project" value="InterPro"/>
</dbReference>
<dbReference type="InterPro" id="IPR036875">
    <property type="entry name" value="Znf_CCHC_sf"/>
</dbReference>
<feature type="domain" description="CCHC-type" evidence="3">
    <location>
        <begin position="236"/>
        <end position="251"/>
    </location>
</feature>
<dbReference type="HOGENOM" id="CLU_098164_0_0_1"/>
<dbReference type="STRING" id="933084.A0A067PYC5"/>
<protein>
    <recommendedName>
        <fullName evidence="3">CCHC-type domain-containing protein</fullName>
    </recommendedName>
</protein>
<accession>A0A067PYC5</accession>
<evidence type="ECO:0000256" key="2">
    <source>
        <dbReference type="PROSITE-ProRule" id="PRU00047"/>
    </source>
</evidence>
<dbReference type="GO" id="GO:0008270">
    <property type="term" value="F:zinc ion binding"/>
    <property type="evidence" value="ECO:0007669"/>
    <property type="project" value="UniProtKB-KW"/>
</dbReference>
<evidence type="ECO:0000313" key="4">
    <source>
        <dbReference type="EMBL" id="KDQ56282.1"/>
    </source>
</evidence>
<keyword evidence="2" id="KW-0479">Metal-binding</keyword>
<dbReference type="OrthoDB" id="3237707at2759"/>
<evidence type="ECO:0000256" key="1">
    <source>
        <dbReference type="ARBA" id="ARBA00022664"/>
    </source>
</evidence>
<dbReference type="Pfam" id="PF00098">
    <property type="entry name" value="zf-CCHC"/>
    <property type="match status" value="1"/>
</dbReference>
<dbReference type="EMBL" id="KL197722">
    <property type="protein sequence ID" value="KDQ56282.1"/>
    <property type="molecule type" value="Genomic_DNA"/>
</dbReference>
<dbReference type="InParanoid" id="A0A067PYC5"/>
<dbReference type="SMART" id="SM00343">
    <property type="entry name" value="ZnF_C2HC"/>
    <property type="match status" value="1"/>
</dbReference>
<dbReference type="Gene3D" id="4.10.60.10">
    <property type="entry name" value="Zinc finger, CCHC-type"/>
    <property type="match status" value="1"/>
</dbReference>
<organism evidence="4 5">
    <name type="scientific">Jaapia argillacea MUCL 33604</name>
    <dbReference type="NCBI Taxonomy" id="933084"/>
    <lineage>
        <taxon>Eukaryota</taxon>
        <taxon>Fungi</taxon>
        <taxon>Dikarya</taxon>
        <taxon>Basidiomycota</taxon>
        <taxon>Agaricomycotina</taxon>
        <taxon>Agaricomycetes</taxon>
        <taxon>Agaricomycetidae</taxon>
        <taxon>Jaapiales</taxon>
        <taxon>Jaapiaceae</taxon>
        <taxon>Jaapia</taxon>
    </lineage>
</organism>
<dbReference type="GO" id="GO:0006397">
    <property type="term" value="P:mRNA processing"/>
    <property type="evidence" value="ECO:0007669"/>
    <property type="project" value="UniProtKB-KW"/>
</dbReference>
<keyword evidence="2" id="KW-0862">Zinc</keyword>
<dbReference type="PROSITE" id="PS50158">
    <property type="entry name" value="ZF_CCHC"/>
    <property type="match status" value="1"/>
</dbReference>
<dbReference type="InterPro" id="IPR001878">
    <property type="entry name" value="Znf_CCHC"/>
</dbReference>
<dbReference type="Proteomes" id="UP000027265">
    <property type="component" value="Unassembled WGS sequence"/>
</dbReference>
<dbReference type="AlphaFoldDB" id="A0A067PYC5"/>
<sequence length="279" mass="31364">MAQSNTEHQCSTFSVFAKLNDSNYFEWAIMMEAELVQKKYWDLVLVEVDGMGKDLEDVKKKLLAKLVKRSTTKMAEACAEIILRVDGGQLAHMRAKDPRDVWENLKSVHWVRGFTTSLVLRRCFLTGRKGTKQSMQGWIGQVHTQAFAMEESGVLVSKQDMILALTMGLPLVYDSLIITFDSTPPKELTLNVVITHLINEETHQSSSTATTSHYATRSDQDVAMAVNTRDCLDVTCFFCDGKGHYKSDCPEKRKWEASKGGAEMAAVVNVDLDLENEAW</sequence>
<keyword evidence="2" id="KW-0863">Zinc-finger</keyword>
<keyword evidence="5" id="KW-1185">Reference proteome</keyword>
<dbReference type="SUPFAM" id="SSF57756">
    <property type="entry name" value="Retrovirus zinc finger-like domains"/>
    <property type="match status" value="1"/>
</dbReference>
<evidence type="ECO:0000259" key="3">
    <source>
        <dbReference type="PROSITE" id="PS50158"/>
    </source>
</evidence>
<proteinExistence type="predicted"/>
<evidence type="ECO:0000313" key="5">
    <source>
        <dbReference type="Proteomes" id="UP000027265"/>
    </source>
</evidence>